<dbReference type="AlphaFoldDB" id="A0A9X4NQ64"/>
<gene>
    <name evidence="2" type="ORF">H010_10346</name>
</gene>
<name>A0A9X4NQ64_9BURK</name>
<feature type="region of interest" description="Disordered" evidence="1">
    <location>
        <begin position="1"/>
        <end position="25"/>
    </location>
</feature>
<evidence type="ECO:0000313" key="3">
    <source>
        <dbReference type="Proteomes" id="UP001152876"/>
    </source>
</evidence>
<evidence type="ECO:0000256" key="1">
    <source>
        <dbReference type="SAM" id="MobiDB-lite"/>
    </source>
</evidence>
<comment type="caution">
    <text evidence="2">The sequence shown here is derived from an EMBL/GenBank/DDBJ whole genome shotgun (WGS) entry which is preliminary data.</text>
</comment>
<dbReference type="EMBL" id="AOGK01000008">
    <property type="protein sequence ID" value="MDG5975653.1"/>
    <property type="molecule type" value="Genomic_DNA"/>
</dbReference>
<sequence length="147" mass="15584">MPGTVRAPGAGIKFGEKTPKEPSNPTRTIMRHTALTLGLLIMASLLAGCDALGIETATQVNARKEAEARAIGSACRYAVRGIEECFASNPKAGKAAVFAGWKDMDQYMRDNAVVGMPNTPGPSRAEPEVIEEIETPSNKAAPRSRNS</sequence>
<organism evidence="2 3">
    <name type="scientific">Hydrogenophaga taeniospiralis CCUG 15921</name>
    <dbReference type="NCBI Taxonomy" id="1281780"/>
    <lineage>
        <taxon>Bacteria</taxon>
        <taxon>Pseudomonadati</taxon>
        <taxon>Pseudomonadota</taxon>
        <taxon>Betaproteobacteria</taxon>
        <taxon>Burkholderiales</taxon>
        <taxon>Comamonadaceae</taxon>
        <taxon>Hydrogenophaga</taxon>
    </lineage>
</organism>
<keyword evidence="3" id="KW-1185">Reference proteome</keyword>
<reference evidence="2" key="1">
    <citation type="submission" date="2013-01" db="EMBL/GenBank/DDBJ databases">
        <title>Genome draft of Hydrogenophaga taeniospiralis 2K1.</title>
        <authorList>
            <person name="Gomila M."/>
            <person name="Lalucat J."/>
        </authorList>
    </citation>
    <scope>NUCLEOTIDE SEQUENCE</scope>
    <source>
        <strain evidence="2">CCUG 15921</strain>
    </source>
</reference>
<proteinExistence type="predicted"/>
<feature type="region of interest" description="Disordered" evidence="1">
    <location>
        <begin position="115"/>
        <end position="147"/>
    </location>
</feature>
<evidence type="ECO:0000313" key="2">
    <source>
        <dbReference type="EMBL" id="MDG5975653.1"/>
    </source>
</evidence>
<accession>A0A9X4NQ64</accession>
<dbReference type="Proteomes" id="UP001152876">
    <property type="component" value="Unassembled WGS sequence"/>
</dbReference>
<protein>
    <submittedName>
        <fullName evidence="2">Uncharacterized protein</fullName>
    </submittedName>
</protein>